<evidence type="ECO:0000256" key="2">
    <source>
        <dbReference type="ARBA" id="ARBA00022475"/>
    </source>
</evidence>
<keyword evidence="5 6" id="KW-0472">Membrane</keyword>
<dbReference type="PANTHER" id="PTHR30572:SF15">
    <property type="entry name" value="ABC TRANSPORTER PERMEASE"/>
    <property type="match status" value="1"/>
</dbReference>
<proteinExistence type="predicted"/>
<feature type="transmembrane region" description="Helical" evidence="6">
    <location>
        <begin position="29"/>
        <end position="49"/>
    </location>
</feature>
<evidence type="ECO:0000256" key="6">
    <source>
        <dbReference type="SAM" id="Phobius"/>
    </source>
</evidence>
<dbReference type="InterPro" id="IPR025857">
    <property type="entry name" value="MacB_PCD"/>
</dbReference>
<organism evidence="9 10">
    <name type="scientific">Pseudoalteromonas denitrificans DSM 6059</name>
    <dbReference type="NCBI Taxonomy" id="1123010"/>
    <lineage>
        <taxon>Bacteria</taxon>
        <taxon>Pseudomonadati</taxon>
        <taxon>Pseudomonadota</taxon>
        <taxon>Gammaproteobacteria</taxon>
        <taxon>Alteromonadales</taxon>
        <taxon>Pseudoalteromonadaceae</taxon>
        <taxon>Pseudoalteromonas</taxon>
    </lineage>
</organism>
<feature type="transmembrane region" description="Helical" evidence="6">
    <location>
        <begin position="272"/>
        <end position="292"/>
    </location>
</feature>
<feature type="domain" description="ABC3 transporter permease C-terminal" evidence="7">
    <location>
        <begin position="273"/>
        <end position="392"/>
    </location>
</feature>
<feature type="transmembrane region" description="Helical" evidence="6">
    <location>
        <begin position="364"/>
        <end position="386"/>
    </location>
</feature>
<dbReference type="Pfam" id="PF12704">
    <property type="entry name" value="MacB_PCD"/>
    <property type="match status" value="1"/>
</dbReference>
<keyword evidence="4 6" id="KW-1133">Transmembrane helix</keyword>
<dbReference type="OrthoDB" id="241967at2"/>
<accession>A0A1I1Q0X7</accession>
<name>A0A1I1Q0X7_9GAMM</name>
<comment type="subcellular location">
    <subcellularLocation>
        <location evidence="1">Cell membrane</location>
        <topology evidence="1">Multi-pass membrane protein</topology>
    </subcellularLocation>
</comment>
<reference evidence="9 10" key="1">
    <citation type="submission" date="2016-10" db="EMBL/GenBank/DDBJ databases">
        <authorList>
            <person name="de Groot N.N."/>
        </authorList>
    </citation>
    <scope>NUCLEOTIDE SEQUENCE [LARGE SCALE GENOMIC DNA]</scope>
    <source>
        <strain evidence="9 10">DSM 6059</strain>
    </source>
</reference>
<evidence type="ECO:0000256" key="1">
    <source>
        <dbReference type="ARBA" id="ARBA00004651"/>
    </source>
</evidence>
<dbReference type="RefSeq" id="WP_091988023.1">
    <property type="nucleotide sequence ID" value="NZ_FOLO01000037.1"/>
</dbReference>
<dbReference type="GO" id="GO:0022857">
    <property type="term" value="F:transmembrane transporter activity"/>
    <property type="evidence" value="ECO:0007669"/>
    <property type="project" value="TreeGrafter"/>
</dbReference>
<evidence type="ECO:0000256" key="3">
    <source>
        <dbReference type="ARBA" id="ARBA00022692"/>
    </source>
</evidence>
<dbReference type="STRING" id="1123010.SAMN02745724_03703"/>
<dbReference type="Proteomes" id="UP000198862">
    <property type="component" value="Unassembled WGS sequence"/>
</dbReference>
<keyword evidence="3 6" id="KW-0812">Transmembrane</keyword>
<evidence type="ECO:0000256" key="4">
    <source>
        <dbReference type="ARBA" id="ARBA00022989"/>
    </source>
</evidence>
<feature type="transmembrane region" description="Helical" evidence="6">
    <location>
        <begin position="312"/>
        <end position="339"/>
    </location>
</feature>
<feature type="domain" description="MacB-like periplasmic core" evidence="8">
    <location>
        <begin position="30"/>
        <end position="235"/>
    </location>
</feature>
<dbReference type="InterPro" id="IPR003838">
    <property type="entry name" value="ABC3_permease_C"/>
</dbReference>
<evidence type="ECO:0000313" key="9">
    <source>
        <dbReference type="EMBL" id="SFD15811.1"/>
    </source>
</evidence>
<evidence type="ECO:0000259" key="8">
    <source>
        <dbReference type="Pfam" id="PF12704"/>
    </source>
</evidence>
<evidence type="ECO:0000256" key="5">
    <source>
        <dbReference type="ARBA" id="ARBA00023136"/>
    </source>
</evidence>
<sequence length="400" mass="43696">MKKLILLLNQGCALTWINFKSFPHRIASSSISILSIACVAAVMLAVLALTDGMVKTMARTGLDNTLLVMRSGAVSELQSVMFPVEVNILANHQQIIRDKNDRAIVSAEMFVNAEFKSKSGVNDQSLSLRGINNNTYLFRPNFKLIEGAKFKTGLRQVLVGRSIARKIPELKIGSTIILGDSSWLVSGIFSDNNSVFESELWADIGIVQSDYQRGNTVQSVRLAMHDGTNINKLNEVFEADPRLNVRIIEEKVFFAQQAQDLTRLIRWIGSPVALIMAFGALIAALNTMYAAISSRSKEIATHKTIGFTPFAISISILSEAMLLACIGGLLGVLPLYLFLNDVTAATQNANSLSQMMFNFKITPFLMAQAMLLSVSIGLIGGVLPAIKAMRLPVTLALRDN</sequence>
<keyword evidence="2" id="KW-1003">Cell membrane</keyword>
<dbReference type="InterPro" id="IPR050250">
    <property type="entry name" value="Macrolide_Exporter_MacB"/>
</dbReference>
<evidence type="ECO:0000313" key="10">
    <source>
        <dbReference type="Proteomes" id="UP000198862"/>
    </source>
</evidence>
<dbReference type="GO" id="GO:0005886">
    <property type="term" value="C:plasma membrane"/>
    <property type="evidence" value="ECO:0007669"/>
    <property type="project" value="UniProtKB-SubCell"/>
</dbReference>
<evidence type="ECO:0000259" key="7">
    <source>
        <dbReference type="Pfam" id="PF02687"/>
    </source>
</evidence>
<protein>
    <submittedName>
        <fullName evidence="9">Putative ABC transport system permease protein</fullName>
    </submittedName>
</protein>
<keyword evidence="10" id="KW-1185">Reference proteome</keyword>
<dbReference type="AlphaFoldDB" id="A0A1I1Q0X7"/>
<dbReference type="Pfam" id="PF02687">
    <property type="entry name" value="FtsX"/>
    <property type="match status" value="1"/>
</dbReference>
<gene>
    <name evidence="9" type="ORF">SAMN02745724_03703</name>
</gene>
<dbReference type="EMBL" id="FOLO01000037">
    <property type="protein sequence ID" value="SFD15811.1"/>
    <property type="molecule type" value="Genomic_DNA"/>
</dbReference>
<dbReference type="PANTHER" id="PTHR30572">
    <property type="entry name" value="MEMBRANE COMPONENT OF TRANSPORTER-RELATED"/>
    <property type="match status" value="1"/>
</dbReference>